<protein>
    <submittedName>
        <fullName evidence="2">Uncharacterized protein</fullName>
    </submittedName>
</protein>
<evidence type="ECO:0000256" key="1">
    <source>
        <dbReference type="SAM" id="MobiDB-lite"/>
    </source>
</evidence>
<reference evidence="2" key="5">
    <citation type="journal article" date="2021" name="G3 (Bethesda)">
        <title>Aegilops tauschii genome assembly Aet v5.0 features greater sequence contiguity and improved annotation.</title>
        <authorList>
            <person name="Wang L."/>
            <person name="Zhu T."/>
            <person name="Rodriguez J.C."/>
            <person name="Deal K.R."/>
            <person name="Dubcovsky J."/>
            <person name="McGuire P.E."/>
            <person name="Lux T."/>
            <person name="Spannagl M."/>
            <person name="Mayer K.F.X."/>
            <person name="Baldrich P."/>
            <person name="Meyers B.C."/>
            <person name="Huo N."/>
            <person name="Gu Y.Q."/>
            <person name="Zhou H."/>
            <person name="Devos K.M."/>
            <person name="Bennetzen J.L."/>
            <person name="Unver T."/>
            <person name="Budak H."/>
            <person name="Gulick P.J."/>
            <person name="Galiba G."/>
            <person name="Kalapos B."/>
            <person name="Nelson D.R."/>
            <person name="Li P."/>
            <person name="You F.M."/>
            <person name="Luo M.C."/>
            <person name="Dvorak J."/>
        </authorList>
    </citation>
    <scope>NUCLEOTIDE SEQUENCE [LARGE SCALE GENOMIC DNA]</scope>
    <source>
        <strain evidence="2">cv. AL8/78</strain>
    </source>
</reference>
<dbReference type="Proteomes" id="UP000015105">
    <property type="component" value="Chromosome 6D"/>
</dbReference>
<dbReference type="AlphaFoldDB" id="A0A453Q5M9"/>
<dbReference type="EnsemblPlants" id="AET6Gv20982900.9">
    <property type="protein sequence ID" value="AET6Gv20982900.9"/>
    <property type="gene ID" value="AET6Gv20982900"/>
</dbReference>
<reference evidence="3" key="2">
    <citation type="journal article" date="2017" name="Nat. Plants">
        <title>The Aegilops tauschii genome reveals multiple impacts of transposons.</title>
        <authorList>
            <person name="Zhao G."/>
            <person name="Zou C."/>
            <person name="Li K."/>
            <person name="Wang K."/>
            <person name="Li T."/>
            <person name="Gao L."/>
            <person name="Zhang X."/>
            <person name="Wang H."/>
            <person name="Yang Z."/>
            <person name="Liu X."/>
            <person name="Jiang W."/>
            <person name="Mao L."/>
            <person name="Kong X."/>
            <person name="Jiao Y."/>
            <person name="Jia J."/>
        </authorList>
    </citation>
    <scope>NUCLEOTIDE SEQUENCE [LARGE SCALE GENOMIC DNA]</scope>
    <source>
        <strain evidence="3">cv. AL8/78</strain>
    </source>
</reference>
<reference evidence="3" key="1">
    <citation type="journal article" date="2014" name="Science">
        <title>Ancient hybridizations among the ancestral genomes of bread wheat.</title>
        <authorList>
            <consortium name="International Wheat Genome Sequencing Consortium,"/>
            <person name="Marcussen T."/>
            <person name="Sandve S.R."/>
            <person name="Heier L."/>
            <person name="Spannagl M."/>
            <person name="Pfeifer M."/>
            <person name="Jakobsen K.S."/>
            <person name="Wulff B.B."/>
            <person name="Steuernagel B."/>
            <person name="Mayer K.F."/>
            <person name="Olsen O.A."/>
        </authorList>
    </citation>
    <scope>NUCLEOTIDE SEQUENCE [LARGE SCALE GENOMIC DNA]</scope>
    <source>
        <strain evidence="3">cv. AL8/78</strain>
    </source>
</reference>
<feature type="compositionally biased region" description="Low complexity" evidence="1">
    <location>
        <begin position="61"/>
        <end position="80"/>
    </location>
</feature>
<evidence type="ECO:0000313" key="2">
    <source>
        <dbReference type="EnsemblPlants" id="AET6Gv20982900.9"/>
    </source>
</evidence>
<keyword evidence="3" id="KW-1185">Reference proteome</keyword>
<dbReference type="STRING" id="200361.A0A453Q5M9"/>
<organism evidence="2 3">
    <name type="scientific">Aegilops tauschii subsp. strangulata</name>
    <name type="common">Goatgrass</name>
    <dbReference type="NCBI Taxonomy" id="200361"/>
    <lineage>
        <taxon>Eukaryota</taxon>
        <taxon>Viridiplantae</taxon>
        <taxon>Streptophyta</taxon>
        <taxon>Embryophyta</taxon>
        <taxon>Tracheophyta</taxon>
        <taxon>Spermatophyta</taxon>
        <taxon>Magnoliopsida</taxon>
        <taxon>Liliopsida</taxon>
        <taxon>Poales</taxon>
        <taxon>Poaceae</taxon>
        <taxon>BOP clade</taxon>
        <taxon>Pooideae</taxon>
        <taxon>Triticodae</taxon>
        <taxon>Triticeae</taxon>
        <taxon>Triticinae</taxon>
        <taxon>Aegilops</taxon>
    </lineage>
</organism>
<accession>A0A453Q5M9</accession>
<dbReference type="PANTHER" id="PTHR12785">
    <property type="entry name" value="SPLICING FACTOR 3B"/>
    <property type="match status" value="1"/>
</dbReference>
<proteinExistence type="predicted"/>
<dbReference type="InterPro" id="IPR052584">
    <property type="entry name" value="U2_snRNP_Complex_Component"/>
</dbReference>
<evidence type="ECO:0000313" key="3">
    <source>
        <dbReference type="Proteomes" id="UP000015105"/>
    </source>
</evidence>
<sequence length="182" mass="20043">RKGREEQGRGCQCRGGRGLQGEPRPRPCPQMGAEYVPEKPGLDAGDPPPRRLRYRLREIRLQGAPAAAPPAVSGSSSPPAEGEEKENEGAPQMPRRRGQMPLIVKLQKKQLQRMKIAELKQMCDKPDAVGVWDGNAPDPKLLVYLKVPAGTRSLFQDTAARNESSCRDSCNIQGSWKWCCTA</sequence>
<dbReference type="Gramene" id="AET6Gv20982900.9">
    <property type="protein sequence ID" value="AET6Gv20982900.9"/>
    <property type="gene ID" value="AET6Gv20982900"/>
</dbReference>
<reference evidence="2" key="3">
    <citation type="journal article" date="2017" name="Nature">
        <title>Genome sequence of the progenitor of the wheat D genome Aegilops tauschii.</title>
        <authorList>
            <person name="Luo M.C."/>
            <person name="Gu Y.Q."/>
            <person name="Puiu D."/>
            <person name="Wang H."/>
            <person name="Twardziok S.O."/>
            <person name="Deal K.R."/>
            <person name="Huo N."/>
            <person name="Zhu T."/>
            <person name="Wang L."/>
            <person name="Wang Y."/>
            <person name="McGuire P.E."/>
            <person name="Liu S."/>
            <person name="Long H."/>
            <person name="Ramasamy R.K."/>
            <person name="Rodriguez J.C."/>
            <person name="Van S.L."/>
            <person name="Yuan L."/>
            <person name="Wang Z."/>
            <person name="Xia Z."/>
            <person name="Xiao L."/>
            <person name="Anderson O.D."/>
            <person name="Ouyang S."/>
            <person name="Liang Y."/>
            <person name="Zimin A.V."/>
            <person name="Pertea G."/>
            <person name="Qi P."/>
            <person name="Bennetzen J.L."/>
            <person name="Dai X."/>
            <person name="Dawson M.W."/>
            <person name="Muller H.G."/>
            <person name="Kugler K."/>
            <person name="Rivarola-Duarte L."/>
            <person name="Spannagl M."/>
            <person name="Mayer K.F.X."/>
            <person name="Lu F.H."/>
            <person name="Bevan M.W."/>
            <person name="Leroy P."/>
            <person name="Li P."/>
            <person name="You F.M."/>
            <person name="Sun Q."/>
            <person name="Liu Z."/>
            <person name="Lyons E."/>
            <person name="Wicker T."/>
            <person name="Salzberg S.L."/>
            <person name="Devos K.M."/>
            <person name="Dvorak J."/>
        </authorList>
    </citation>
    <scope>NUCLEOTIDE SEQUENCE [LARGE SCALE GENOMIC DNA]</scope>
    <source>
        <strain evidence="2">cv. AL8/78</strain>
    </source>
</reference>
<feature type="region of interest" description="Disordered" evidence="1">
    <location>
        <begin position="1"/>
        <end position="99"/>
    </location>
</feature>
<dbReference type="EnsemblPlants" id="AET6Gv20982900.8">
    <property type="protein sequence ID" value="AET6Gv20982900.8"/>
    <property type="gene ID" value="AET6Gv20982900"/>
</dbReference>
<dbReference type="Gramene" id="AET6Gv20982900.8">
    <property type="protein sequence ID" value="AET6Gv20982900.8"/>
    <property type="gene ID" value="AET6Gv20982900"/>
</dbReference>
<reference evidence="2" key="4">
    <citation type="submission" date="2019-03" db="UniProtKB">
        <authorList>
            <consortium name="EnsemblPlants"/>
        </authorList>
    </citation>
    <scope>IDENTIFICATION</scope>
</reference>
<name>A0A453Q5M9_AEGTS</name>
<dbReference type="PANTHER" id="PTHR12785:SF6">
    <property type="entry name" value="SPLICING FACTOR 3B SUBUNIT 2"/>
    <property type="match status" value="1"/>
</dbReference>